<dbReference type="CTD" id="55325"/>
<keyword evidence="3" id="KW-0833">Ubl conjugation pathway</keyword>
<dbReference type="GO" id="GO:0006508">
    <property type="term" value="P:proteolysis"/>
    <property type="evidence" value="ECO:0007669"/>
    <property type="project" value="UniProtKB-KW"/>
</dbReference>
<dbReference type="Pfam" id="PF20908">
    <property type="entry name" value="UfSP2_N"/>
    <property type="match status" value="1"/>
</dbReference>
<dbReference type="FunFam" id="3.90.70.130:FF:000001">
    <property type="entry name" value="Probable Ufm1-specific protease 2"/>
    <property type="match status" value="1"/>
</dbReference>
<evidence type="ECO:0000259" key="8">
    <source>
        <dbReference type="Pfam" id="PF20908"/>
    </source>
</evidence>
<dbReference type="GO" id="GO:0005634">
    <property type="term" value="C:nucleus"/>
    <property type="evidence" value="ECO:0007669"/>
    <property type="project" value="TreeGrafter"/>
</dbReference>
<name>A0AAJ7WXU2_PETMA</name>
<evidence type="ECO:0000256" key="5">
    <source>
        <dbReference type="ARBA" id="ARBA00022807"/>
    </source>
</evidence>
<keyword evidence="9" id="KW-1185">Reference proteome</keyword>
<reference evidence="10" key="1">
    <citation type="submission" date="2025-08" db="UniProtKB">
        <authorList>
            <consortium name="RefSeq"/>
        </authorList>
    </citation>
    <scope>IDENTIFICATION</scope>
    <source>
        <tissue evidence="10">Sperm</tissue>
    </source>
</reference>
<keyword evidence="4" id="KW-0378">Hydrolase</keyword>
<dbReference type="Pfam" id="PF07910">
    <property type="entry name" value="Peptidase_C78"/>
    <property type="match status" value="1"/>
</dbReference>
<keyword evidence="5" id="KW-0788">Thiol protease</keyword>
<dbReference type="Proteomes" id="UP001318040">
    <property type="component" value="Chromosome 18"/>
</dbReference>
<dbReference type="PANTHER" id="PTHR48153:SF2">
    <property type="entry name" value="UFM1-SPECIFIC PROTEASE 2"/>
    <property type="match status" value="1"/>
</dbReference>
<gene>
    <name evidence="10" type="primary">UFSP2</name>
</gene>
<dbReference type="GO" id="GO:0005783">
    <property type="term" value="C:endoplasmic reticulum"/>
    <property type="evidence" value="ECO:0007669"/>
    <property type="project" value="TreeGrafter"/>
</dbReference>
<organism evidence="9 10">
    <name type="scientific">Petromyzon marinus</name>
    <name type="common">Sea lamprey</name>
    <dbReference type="NCBI Taxonomy" id="7757"/>
    <lineage>
        <taxon>Eukaryota</taxon>
        <taxon>Metazoa</taxon>
        <taxon>Chordata</taxon>
        <taxon>Craniata</taxon>
        <taxon>Vertebrata</taxon>
        <taxon>Cyclostomata</taxon>
        <taxon>Hyperoartia</taxon>
        <taxon>Petromyzontiformes</taxon>
        <taxon>Petromyzontidae</taxon>
        <taxon>Petromyzon</taxon>
    </lineage>
</organism>
<protein>
    <recommendedName>
        <fullName evidence="6">Ufm1-specific protease 2</fullName>
    </recommendedName>
</protein>
<evidence type="ECO:0000256" key="6">
    <source>
        <dbReference type="ARBA" id="ARBA00040469"/>
    </source>
</evidence>
<evidence type="ECO:0000256" key="4">
    <source>
        <dbReference type="ARBA" id="ARBA00022801"/>
    </source>
</evidence>
<evidence type="ECO:0000259" key="7">
    <source>
        <dbReference type="Pfam" id="PF07910"/>
    </source>
</evidence>
<dbReference type="PANTHER" id="PTHR48153">
    <property type="entry name" value="UFM1-SPECIFIC PROTEASE 2"/>
    <property type="match status" value="1"/>
</dbReference>
<dbReference type="Gene3D" id="3.90.70.130">
    <property type="match status" value="1"/>
</dbReference>
<dbReference type="KEGG" id="pmrn:116943696"/>
<dbReference type="AlphaFoldDB" id="A0AAJ7WXU2"/>
<dbReference type="InterPro" id="IPR049387">
    <property type="entry name" value="UFSP2-like_2nd"/>
</dbReference>
<evidence type="ECO:0000256" key="1">
    <source>
        <dbReference type="ARBA" id="ARBA00008552"/>
    </source>
</evidence>
<sequence length="489" mass="55204">MVVLDGSDVLFRLRGCLDLDIVFRDTKDDSIEEAIVEAMKGLRQKVASPSVVLHVEKSAVFVWPHAGTSTLPDQLKDDTPCRVLLQFSTDAAETQKKLQGKRRERKIQQPLVNVKLLLELTRAEGMAERSPALHVTEHRGPAHLARLRLDVLSTCPALHTWKTAVGALMQAVEQQLYEAEEHALRFRCFASPRGGTTAVVVVPEPLHFIVPHRVLDKRGEGERREGERIVTVMLPAGVGDESLIDYRRELHARFLLPADRPLFRRANVHTFPDEQRDDGYLRSPHLGLRSPQVENVKILLVQGTYTYHHYMQERVDDKGWGCAYRSLQTICSWFKQQGYTQRAVPSHRDIQQALMDTGDKSSSFVGSRQWIGSIEVQTVLNQLLNVTSKIMFISKGSEMASTGRELSMHFENEGTPVMIGGGLLAHTIVGVAWSESSGQIRFLILDPHYTGAEDLSTVQDKGWCGWKGPDFWDHTVYYNMCLPLRPREL</sequence>
<proteinExistence type="inferred from homology"/>
<evidence type="ECO:0000313" key="9">
    <source>
        <dbReference type="Proteomes" id="UP001318040"/>
    </source>
</evidence>
<feature type="domain" description="UFSP2 second" evidence="8">
    <location>
        <begin position="37"/>
        <end position="275"/>
    </location>
</feature>
<dbReference type="RefSeq" id="XP_032812678.1">
    <property type="nucleotide sequence ID" value="XM_032956787.1"/>
</dbReference>
<evidence type="ECO:0000256" key="3">
    <source>
        <dbReference type="ARBA" id="ARBA00022786"/>
    </source>
</evidence>
<evidence type="ECO:0000313" key="10">
    <source>
        <dbReference type="RefSeq" id="XP_032812678.1"/>
    </source>
</evidence>
<evidence type="ECO:0000256" key="2">
    <source>
        <dbReference type="ARBA" id="ARBA00022670"/>
    </source>
</evidence>
<feature type="domain" description="UFSP1/2/DUB catalytic" evidence="7">
    <location>
        <begin position="299"/>
        <end position="481"/>
    </location>
</feature>
<accession>A0AAJ7WXU2</accession>
<keyword evidence="2 10" id="KW-0645">Protease</keyword>
<comment type="similarity">
    <text evidence="1">Belongs to the peptidase C78 family.</text>
</comment>
<dbReference type="GO" id="GO:0071567">
    <property type="term" value="F:deUFMylase activity"/>
    <property type="evidence" value="ECO:0007669"/>
    <property type="project" value="UniProtKB-ARBA"/>
</dbReference>
<dbReference type="InterPro" id="IPR012462">
    <property type="entry name" value="UFSP1/2_DUB_cat"/>
</dbReference>